<reference evidence="1" key="1">
    <citation type="submission" date="2021-06" db="EMBL/GenBank/DDBJ databases">
        <authorList>
            <person name="Kallberg Y."/>
            <person name="Tangrot J."/>
            <person name="Rosling A."/>
        </authorList>
    </citation>
    <scope>NUCLEOTIDE SEQUENCE</scope>
    <source>
        <strain evidence="1">CL551</strain>
    </source>
</reference>
<evidence type="ECO:0000313" key="2">
    <source>
        <dbReference type="Proteomes" id="UP000789342"/>
    </source>
</evidence>
<dbReference type="OrthoDB" id="546434at2759"/>
<name>A0A9N9GT69_9GLOM</name>
<protein>
    <submittedName>
        <fullName evidence="1">1790_t:CDS:1</fullName>
    </submittedName>
</protein>
<keyword evidence="2" id="KW-1185">Reference proteome</keyword>
<dbReference type="Proteomes" id="UP000789342">
    <property type="component" value="Unassembled WGS sequence"/>
</dbReference>
<organism evidence="1 2">
    <name type="scientific">Acaulospora morrowiae</name>
    <dbReference type="NCBI Taxonomy" id="94023"/>
    <lineage>
        <taxon>Eukaryota</taxon>
        <taxon>Fungi</taxon>
        <taxon>Fungi incertae sedis</taxon>
        <taxon>Mucoromycota</taxon>
        <taxon>Glomeromycotina</taxon>
        <taxon>Glomeromycetes</taxon>
        <taxon>Diversisporales</taxon>
        <taxon>Acaulosporaceae</taxon>
        <taxon>Acaulospora</taxon>
    </lineage>
</organism>
<dbReference type="AlphaFoldDB" id="A0A9N9GT69"/>
<feature type="non-terminal residue" evidence="1">
    <location>
        <position position="1"/>
    </location>
</feature>
<evidence type="ECO:0000313" key="1">
    <source>
        <dbReference type="EMBL" id="CAG8623688.1"/>
    </source>
</evidence>
<dbReference type="EMBL" id="CAJVPV010007866">
    <property type="protein sequence ID" value="CAG8623688.1"/>
    <property type="molecule type" value="Genomic_DNA"/>
</dbReference>
<sequence>MEEIQALLRVATEYLSTGNVKDAYFSYIDALDMTAKELHSIKF</sequence>
<gene>
    <name evidence="1" type="ORF">AMORRO_LOCUS8773</name>
</gene>
<comment type="caution">
    <text evidence="1">The sequence shown here is derived from an EMBL/GenBank/DDBJ whole genome shotgun (WGS) entry which is preliminary data.</text>
</comment>
<accession>A0A9N9GT69</accession>
<proteinExistence type="predicted"/>